<protein>
    <recommendedName>
        <fullName evidence="9">Bacterioferritin</fullName>
    </recommendedName>
</protein>
<dbReference type="CDD" id="cd00907">
    <property type="entry name" value="Bacterioferritin"/>
    <property type="match status" value="1"/>
</dbReference>
<feature type="binding site" evidence="10">
    <location>
        <position position="82"/>
    </location>
    <ligand>
        <name>Fe cation</name>
        <dbReference type="ChEBI" id="CHEBI:24875"/>
        <label>2</label>
    </ligand>
</feature>
<keyword evidence="7" id="KW-0406">Ion transport</keyword>
<evidence type="ECO:0000259" key="11">
    <source>
        <dbReference type="PROSITE" id="PS50905"/>
    </source>
</evidence>
<comment type="catalytic activity">
    <reaction evidence="8">
        <text>Fe(2+)(in) = Fe(2+)(out)</text>
        <dbReference type="Rhea" id="RHEA:28486"/>
        <dbReference type="ChEBI" id="CHEBI:29033"/>
    </reaction>
</comment>
<feature type="binding site" evidence="10">
    <location>
        <position position="159"/>
    </location>
    <ligand>
        <name>Fe cation</name>
        <dbReference type="ChEBI" id="CHEBI:24875"/>
        <label>1</label>
    </ligand>
</feature>
<evidence type="ECO:0000313" key="13">
    <source>
        <dbReference type="Proteomes" id="UP000007058"/>
    </source>
</evidence>
<keyword evidence="13" id="KW-1185">Reference proteome</keyword>
<dbReference type="GO" id="GO:0006879">
    <property type="term" value="P:intracellular iron ion homeostasis"/>
    <property type="evidence" value="ECO:0007669"/>
    <property type="project" value="UniProtKB-KW"/>
</dbReference>
<evidence type="ECO:0000313" key="12">
    <source>
        <dbReference type="EMBL" id="BAE50467.1"/>
    </source>
</evidence>
<evidence type="ECO:0000256" key="3">
    <source>
        <dbReference type="ARBA" id="ARBA00022448"/>
    </source>
</evidence>
<evidence type="ECO:0000256" key="1">
    <source>
        <dbReference type="ARBA" id="ARBA00008093"/>
    </source>
</evidence>
<dbReference type="Gene3D" id="1.20.1260.10">
    <property type="match status" value="1"/>
</dbReference>
<keyword evidence="6 9" id="KW-0408">Iron</keyword>
<dbReference type="NCBIfam" id="TIGR00754">
    <property type="entry name" value="bfr"/>
    <property type="match status" value="1"/>
</dbReference>
<dbReference type="Proteomes" id="UP000007058">
    <property type="component" value="Chromosome"/>
</dbReference>
<dbReference type="EMBL" id="AP007255">
    <property type="protein sequence ID" value="BAE50467.1"/>
    <property type="molecule type" value="Genomic_DNA"/>
</dbReference>
<sequence>MYGVLIDTKRKNLLNPSARPIIGPTFSGGQTMQGSKKVIDCLNKLLTAELTAADQYFAHSRMMANWGFNRLYERIAHEREEELEHADKLIRRILFLEGTPDVGKRGKLSIGKDVPEMLKNDLAYEIMVVGELRAAIALVEKEQDYETRAILRELLSDTEEDHTHWLEQQMGLIERLGLQNYLQSAAGSLTGGAS</sequence>
<feature type="binding site" evidence="10">
    <location>
        <position position="77"/>
    </location>
    <ligand>
        <name>Fe cation</name>
        <dbReference type="ChEBI" id="CHEBI:24875"/>
        <label>3</label>
    </ligand>
</feature>
<dbReference type="PANTHER" id="PTHR30295:SF9">
    <property type="entry name" value="BACTERIOFERRITIN"/>
    <property type="match status" value="1"/>
</dbReference>
<feature type="binding site" evidence="10">
    <location>
        <position position="81"/>
    </location>
    <ligand>
        <name>Fe cation</name>
        <dbReference type="ChEBI" id="CHEBI:24875"/>
        <label>3</label>
    </ligand>
</feature>
<comment type="similarity">
    <text evidence="1 9">Belongs to the bacterioferritin family.</text>
</comment>
<evidence type="ECO:0000256" key="10">
    <source>
        <dbReference type="PIRSR" id="PIRSR002560-1"/>
    </source>
</evidence>
<proteinExistence type="inferred from homology"/>
<dbReference type="AlphaFoldDB" id="Q2W6Q8"/>
<dbReference type="InterPro" id="IPR009040">
    <property type="entry name" value="Ferritin-like_diiron"/>
</dbReference>
<feature type="binding site" evidence="10">
    <location>
        <position position="85"/>
    </location>
    <ligand>
        <name>Fe cation</name>
        <dbReference type="ChEBI" id="CHEBI:24875"/>
        <label>1</label>
    </ligand>
</feature>
<dbReference type="InterPro" id="IPR002024">
    <property type="entry name" value="Bacterioferritin"/>
</dbReference>
<feature type="binding site" evidence="10">
    <location>
        <position position="159"/>
    </location>
    <ligand>
        <name>Fe cation</name>
        <dbReference type="ChEBI" id="CHEBI:24875"/>
        <label>2</label>
    </ligand>
</feature>
<dbReference type="STRING" id="342108.amb1663"/>
<dbReference type="PIRSF" id="PIRSF002560">
    <property type="entry name" value="Bacterioferritin"/>
    <property type="match status" value="1"/>
</dbReference>
<dbReference type="PRINTS" id="PR00601">
    <property type="entry name" value="BACFERRITIN"/>
</dbReference>
<dbReference type="PANTHER" id="PTHR30295">
    <property type="entry name" value="BACTERIOFERRITIN"/>
    <property type="match status" value="1"/>
</dbReference>
<feature type="binding site" evidence="10">
    <location>
        <position position="162"/>
    </location>
    <ligand>
        <name>Fe cation</name>
        <dbReference type="ChEBI" id="CHEBI:24875"/>
        <label>2</label>
    </ligand>
</feature>
<keyword evidence="5" id="KW-0560">Oxidoreductase</keyword>
<dbReference type="InterPro" id="IPR009078">
    <property type="entry name" value="Ferritin-like_SF"/>
</dbReference>
<feature type="binding site" evidence="10">
    <location>
        <position position="82"/>
    </location>
    <ligand>
        <name>Fe cation</name>
        <dbReference type="ChEBI" id="CHEBI:24875"/>
        <label>1</label>
    </ligand>
</feature>
<keyword evidence="4" id="KW-0410">Iron transport</keyword>
<evidence type="ECO:0000256" key="9">
    <source>
        <dbReference type="PIRNR" id="PIRNR002560"/>
    </source>
</evidence>
<dbReference type="GO" id="GO:0005829">
    <property type="term" value="C:cytosol"/>
    <property type="evidence" value="ECO:0007669"/>
    <property type="project" value="TreeGrafter"/>
</dbReference>
<reference evidence="12 13" key="1">
    <citation type="journal article" date="2005" name="DNA Res.">
        <title>Complete genome sequence of the facultative anaerobic magnetotactic bacterium Magnetospirillum sp. strain AMB-1.</title>
        <authorList>
            <person name="Matsunaga T."/>
            <person name="Okamura Y."/>
            <person name="Fukuda Y."/>
            <person name="Wahyudi A.T."/>
            <person name="Murase Y."/>
            <person name="Takeyama H."/>
        </authorList>
    </citation>
    <scope>NUCLEOTIDE SEQUENCE [LARGE SCALE GENOMIC DNA]</scope>
    <source>
        <strain evidence="13">ATCC 700264 / AMB-1</strain>
    </source>
</reference>
<evidence type="ECO:0000256" key="4">
    <source>
        <dbReference type="ARBA" id="ARBA00022496"/>
    </source>
</evidence>
<feature type="binding site" evidence="10">
    <location>
        <position position="49"/>
    </location>
    <ligand>
        <name>Fe cation</name>
        <dbReference type="ChEBI" id="CHEBI:24875"/>
        <label>1</label>
    </ligand>
</feature>
<evidence type="ECO:0000256" key="7">
    <source>
        <dbReference type="ARBA" id="ARBA00023065"/>
    </source>
</evidence>
<feature type="domain" description="Ferritin-like diiron" evidence="11">
    <location>
        <begin position="32"/>
        <end position="177"/>
    </location>
</feature>
<dbReference type="GO" id="GO:0006826">
    <property type="term" value="P:iron ion transport"/>
    <property type="evidence" value="ECO:0007669"/>
    <property type="project" value="UniProtKB-KW"/>
</dbReference>
<dbReference type="Pfam" id="PF00210">
    <property type="entry name" value="Ferritin"/>
    <property type="match status" value="1"/>
</dbReference>
<evidence type="ECO:0000256" key="2">
    <source>
        <dbReference type="ARBA" id="ARBA00022434"/>
    </source>
</evidence>
<dbReference type="InterPro" id="IPR012347">
    <property type="entry name" value="Ferritin-like"/>
</dbReference>
<dbReference type="GO" id="GO:0008199">
    <property type="term" value="F:ferric iron binding"/>
    <property type="evidence" value="ECO:0007669"/>
    <property type="project" value="InterPro"/>
</dbReference>
<evidence type="ECO:0000256" key="5">
    <source>
        <dbReference type="ARBA" id="ARBA00023002"/>
    </source>
</evidence>
<dbReference type="InterPro" id="IPR008331">
    <property type="entry name" value="Ferritin_DPS_dom"/>
</dbReference>
<dbReference type="GO" id="GO:0020037">
    <property type="term" value="F:heme binding"/>
    <property type="evidence" value="ECO:0007669"/>
    <property type="project" value="TreeGrafter"/>
</dbReference>
<evidence type="ECO:0000256" key="6">
    <source>
        <dbReference type="ARBA" id="ARBA00023004"/>
    </source>
</evidence>
<organism evidence="12 13">
    <name type="scientific">Paramagnetospirillum magneticum (strain ATCC 700264 / AMB-1)</name>
    <name type="common">Magnetospirillum magneticum</name>
    <dbReference type="NCBI Taxonomy" id="342108"/>
    <lineage>
        <taxon>Bacteria</taxon>
        <taxon>Pseudomonadati</taxon>
        <taxon>Pseudomonadota</taxon>
        <taxon>Alphaproteobacteria</taxon>
        <taxon>Rhodospirillales</taxon>
        <taxon>Magnetospirillaceae</taxon>
        <taxon>Paramagnetospirillum</taxon>
    </lineage>
</organism>
<name>Q2W6Q8_PARM1</name>
<feature type="binding site" evidence="10">
    <location>
        <position position="125"/>
    </location>
    <ligand>
        <name>Fe cation</name>
        <dbReference type="ChEBI" id="CHEBI:24875"/>
        <label>2</label>
    </ligand>
</feature>
<dbReference type="GO" id="GO:0004322">
    <property type="term" value="F:ferroxidase activity"/>
    <property type="evidence" value="ECO:0007669"/>
    <property type="project" value="TreeGrafter"/>
</dbReference>
<keyword evidence="2 9" id="KW-0409">Iron storage</keyword>
<dbReference type="HOGENOM" id="CLU_104506_0_0_5"/>
<keyword evidence="9 10" id="KW-0479">Metal-binding</keyword>
<accession>Q2W6Q8</accession>
<keyword evidence="3" id="KW-0813">Transport</keyword>
<dbReference type="KEGG" id="mag:amb1663"/>
<gene>
    <name evidence="12" type="ordered locus">amb1663</name>
</gene>
<dbReference type="SUPFAM" id="SSF47240">
    <property type="entry name" value="Ferritin-like"/>
    <property type="match status" value="1"/>
</dbReference>
<evidence type="ECO:0000256" key="8">
    <source>
        <dbReference type="ARBA" id="ARBA00036243"/>
    </source>
</evidence>
<dbReference type="PROSITE" id="PS50905">
    <property type="entry name" value="FERRITIN_LIKE"/>
    <property type="match status" value="1"/>
</dbReference>